<keyword evidence="2" id="KW-1185">Reference proteome</keyword>
<evidence type="ECO:0000313" key="2">
    <source>
        <dbReference type="Proteomes" id="UP000680038"/>
    </source>
</evidence>
<organism evidence="1 2">
    <name type="scientific">Dyadobacter helix</name>
    <dbReference type="NCBI Taxonomy" id="2822344"/>
    <lineage>
        <taxon>Bacteria</taxon>
        <taxon>Pseudomonadati</taxon>
        <taxon>Bacteroidota</taxon>
        <taxon>Cytophagia</taxon>
        <taxon>Cytophagales</taxon>
        <taxon>Spirosomataceae</taxon>
        <taxon>Dyadobacter</taxon>
    </lineage>
</organism>
<dbReference type="AlphaFoldDB" id="A0A916JHC8"/>
<name>A0A916JHC8_9BACT</name>
<dbReference type="EMBL" id="CAJRAF010000002">
    <property type="protein sequence ID" value="CAG5004063.1"/>
    <property type="molecule type" value="Genomic_DNA"/>
</dbReference>
<comment type="caution">
    <text evidence="1">The sequence shown here is derived from an EMBL/GenBank/DDBJ whole genome shotgun (WGS) entry which is preliminary data.</text>
</comment>
<reference evidence="1" key="1">
    <citation type="submission" date="2021-04" db="EMBL/GenBank/DDBJ databases">
        <authorList>
            <person name="Rodrigo-Torres L."/>
            <person name="Arahal R. D."/>
            <person name="Lucena T."/>
        </authorList>
    </citation>
    <scope>NUCLEOTIDE SEQUENCE</scope>
    <source>
        <strain evidence="1">CECT 9275</strain>
    </source>
</reference>
<protein>
    <submittedName>
        <fullName evidence="1">Uncharacterized protein</fullName>
    </submittedName>
</protein>
<sequence>MCLFIIFLIFSDLIDSYLGFQVVCLLFLNEPYPLEEEFLKEYLRLFSNFITVQVYLNR</sequence>
<proteinExistence type="predicted"/>
<evidence type="ECO:0000313" key="1">
    <source>
        <dbReference type="EMBL" id="CAG5004063.1"/>
    </source>
</evidence>
<accession>A0A916JHC8</accession>
<gene>
    <name evidence="1" type="ORF">DYBT9275_03291</name>
</gene>
<dbReference type="Proteomes" id="UP000680038">
    <property type="component" value="Unassembled WGS sequence"/>
</dbReference>